<dbReference type="InterPro" id="IPR023809">
    <property type="entry name" value="Thiopep_bacteriocin_synth_dom"/>
</dbReference>
<dbReference type="Proteomes" id="UP000035425">
    <property type="component" value="Unassembled WGS sequence"/>
</dbReference>
<dbReference type="Pfam" id="PF14028">
    <property type="entry name" value="Lant_dehydr_C"/>
    <property type="match status" value="1"/>
</dbReference>
<protein>
    <submittedName>
        <fullName evidence="2">Bacteriocin biosynthesis protein</fullName>
    </submittedName>
</protein>
<feature type="domain" description="Thiopeptide-type bacteriocin biosynthesis" evidence="1">
    <location>
        <begin position="6"/>
        <end position="253"/>
    </location>
</feature>
<evidence type="ECO:0000313" key="3">
    <source>
        <dbReference type="Proteomes" id="UP000035425"/>
    </source>
</evidence>
<gene>
    <name evidence="2" type="ORF">FrCorBMG51_17145</name>
</gene>
<reference evidence="2 3" key="1">
    <citation type="submission" date="2014-12" db="EMBL/GenBank/DDBJ databases">
        <title>Frankia sp. BMG5.1 draft genome.</title>
        <authorList>
            <person name="Gtari M."/>
            <person name="Ghodhbane-Gtari F."/>
            <person name="Nouioui I."/>
            <person name="Ktari A."/>
            <person name="Hezbri K."/>
            <person name="Mimouni W."/>
            <person name="Sbissi I."/>
            <person name="Ayari A."/>
            <person name="Yamanaka T."/>
            <person name="Normand P."/>
            <person name="Tisa L.S."/>
            <person name="Boudabous A."/>
        </authorList>
    </citation>
    <scope>NUCLEOTIDE SEQUENCE [LARGE SCALE GENOMIC DNA]</scope>
    <source>
        <strain evidence="2 3">BMG5.1</strain>
    </source>
</reference>
<name>A0ABR5F1N5_9ACTN</name>
<evidence type="ECO:0000313" key="2">
    <source>
        <dbReference type="EMBL" id="KLL10587.1"/>
    </source>
</evidence>
<dbReference type="EMBL" id="JWIO01000029">
    <property type="protein sequence ID" value="KLL10587.1"/>
    <property type="molecule type" value="Genomic_DNA"/>
</dbReference>
<keyword evidence="3" id="KW-1185">Reference proteome</keyword>
<dbReference type="NCBIfam" id="TIGR03891">
    <property type="entry name" value="thiopep_ocin"/>
    <property type="match status" value="1"/>
</dbReference>
<accession>A0ABR5F1N5</accession>
<organism evidence="2 3">
    <name type="scientific">Protofrankia coriariae</name>
    <dbReference type="NCBI Taxonomy" id="1562887"/>
    <lineage>
        <taxon>Bacteria</taxon>
        <taxon>Bacillati</taxon>
        <taxon>Actinomycetota</taxon>
        <taxon>Actinomycetes</taxon>
        <taxon>Frankiales</taxon>
        <taxon>Frankiaceae</taxon>
        <taxon>Protofrankia</taxon>
    </lineage>
</organism>
<dbReference type="RefSeq" id="WP_047224065.1">
    <property type="nucleotide sequence ID" value="NZ_JWIO01000029.1"/>
</dbReference>
<proteinExistence type="predicted"/>
<evidence type="ECO:0000259" key="1">
    <source>
        <dbReference type="Pfam" id="PF14028"/>
    </source>
</evidence>
<comment type="caution">
    <text evidence="2">The sequence shown here is derived from an EMBL/GenBank/DDBJ whole genome shotgun (WGS) entry which is preliminary data.</text>
</comment>
<sequence>MEETPWKQVNITYPAQDPAKRERQAIAHLAGILPSAEANGLITSWWFIRKGPWRVRYLLADPADGHGSNAADPLHPLLTNGVTWTRDIYEPETHAFGGPAGMDLAHTLFHADSRHLLSALGDGRTDRRERSLVLCTALMRAAGLDINEQGDVWARVAEQRSGLAEVPPDPRIWASFTSDVRHLLLGHARADLIGGDWLASFHEAGRSLRSLRENGNLTRGIRAVIALHVIFHWNRIGLAATTQATLARAAQEAVFGNMPG</sequence>